<evidence type="ECO:0000256" key="4">
    <source>
        <dbReference type="SAM" id="MobiDB-lite"/>
    </source>
</evidence>
<comment type="caution">
    <text evidence="6">The sequence shown here is derived from an EMBL/GenBank/DDBJ whole genome shotgun (WGS) entry which is preliminary data.</text>
</comment>
<keyword evidence="2" id="KW-0547">Nucleotide-binding</keyword>
<reference evidence="6 7" key="1">
    <citation type="submission" date="2018-09" db="EMBL/GenBank/DDBJ databases">
        <authorList>
            <person name="Zhu H."/>
        </authorList>
    </citation>
    <scope>NUCLEOTIDE SEQUENCE [LARGE SCALE GENOMIC DNA]</scope>
    <source>
        <strain evidence="6 7">K2S05-167</strain>
    </source>
</reference>
<dbReference type="Pfam" id="PF00005">
    <property type="entry name" value="ABC_tran"/>
    <property type="match status" value="1"/>
</dbReference>
<dbReference type="SUPFAM" id="SSF52540">
    <property type="entry name" value="P-loop containing nucleoside triphosphate hydrolases"/>
    <property type="match status" value="1"/>
</dbReference>
<evidence type="ECO:0000313" key="7">
    <source>
        <dbReference type="Proteomes" id="UP000286287"/>
    </source>
</evidence>
<dbReference type="EMBL" id="QYUJ01000030">
    <property type="protein sequence ID" value="RJF69169.1"/>
    <property type="molecule type" value="Genomic_DNA"/>
</dbReference>
<feature type="domain" description="ABC transporter" evidence="5">
    <location>
        <begin position="48"/>
        <end position="269"/>
    </location>
</feature>
<proteinExistence type="predicted"/>
<feature type="region of interest" description="Disordered" evidence="4">
    <location>
        <begin position="1"/>
        <end position="40"/>
    </location>
</feature>
<dbReference type="GO" id="GO:0005524">
    <property type="term" value="F:ATP binding"/>
    <property type="evidence" value="ECO:0007669"/>
    <property type="project" value="UniProtKB-KW"/>
</dbReference>
<sequence>MPRDTVAPPHPRPADTTAGHPAPNRPAEPVPPDGSAVTGARPIAGASLDLSGVTYRYGRSGAGIGPLDLHVKPGEFITVVGPSGSGKSTLLSLLSGFLHPQQGDIRLGGQPVRGPHPALTLVQQESALFPWLTVGGNVAFGLGKLGRPERLQRVAEALKLVGLPGYEARRPHELSGGQRQRISIARALAVKPGLLLLDEPFSALDHATRTTLADELMAIWWDQKITVVFVTHQLEEALHLSQRVVALRQGEIALDAPSKELSVGALRRILGE</sequence>
<keyword evidence="1" id="KW-0813">Transport</keyword>
<dbReference type="PROSITE" id="PS50893">
    <property type="entry name" value="ABC_TRANSPORTER_2"/>
    <property type="match status" value="1"/>
</dbReference>
<keyword evidence="3 6" id="KW-0067">ATP-binding</keyword>
<dbReference type="InterPro" id="IPR003439">
    <property type="entry name" value="ABC_transporter-like_ATP-bd"/>
</dbReference>
<dbReference type="PROSITE" id="PS00211">
    <property type="entry name" value="ABC_TRANSPORTER_1"/>
    <property type="match status" value="1"/>
</dbReference>
<dbReference type="SMART" id="SM00382">
    <property type="entry name" value="AAA"/>
    <property type="match status" value="1"/>
</dbReference>
<keyword evidence="7" id="KW-1185">Reference proteome</keyword>
<organism evidence="6 7">
    <name type="scientific">Deinococcus cavernae</name>
    <dbReference type="NCBI Taxonomy" id="2320857"/>
    <lineage>
        <taxon>Bacteria</taxon>
        <taxon>Thermotogati</taxon>
        <taxon>Deinococcota</taxon>
        <taxon>Deinococci</taxon>
        <taxon>Deinococcales</taxon>
        <taxon>Deinococcaceae</taxon>
        <taxon>Deinococcus</taxon>
    </lineage>
</organism>
<evidence type="ECO:0000256" key="3">
    <source>
        <dbReference type="ARBA" id="ARBA00022840"/>
    </source>
</evidence>
<dbReference type="OrthoDB" id="61712at2"/>
<dbReference type="Proteomes" id="UP000286287">
    <property type="component" value="Unassembled WGS sequence"/>
</dbReference>
<dbReference type="Gene3D" id="3.40.50.300">
    <property type="entry name" value="P-loop containing nucleotide triphosphate hydrolases"/>
    <property type="match status" value="1"/>
</dbReference>
<evidence type="ECO:0000256" key="1">
    <source>
        <dbReference type="ARBA" id="ARBA00022448"/>
    </source>
</evidence>
<dbReference type="PANTHER" id="PTHR42781">
    <property type="entry name" value="SPERMIDINE/PUTRESCINE IMPORT ATP-BINDING PROTEIN POTA"/>
    <property type="match status" value="1"/>
</dbReference>
<dbReference type="InterPro" id="IPR017871">
    <property type="entry name" value="ABC_transporter-like_CS"/>
</dbReference>
<evidence type="ECO:0000256" key="2">
    <source>
        <dbReference type="ARBA" id="ARBA00022741"/>
    </source>
</evidence>
<protein>
    <submittedName>
        <fullName evidence="6">ABC transporter ATP-binding protein</fullName>
    </submittedName>
</protein>
<accession>A0A418V0A6</accession>
<dbReference type="InterPro" id="IPR027417">
    <property type="entry name" value="P-loop_NTPase"/>
</dbReference>
<dbReference type="GO" id="GO:0016887">
    <property type="term" value="F:ATP hydrolysis activity"/>
    <property type="evidence" value="ECO:0007669"/>
    <property type="project" value="InterPro"/>
</dbReference>
<dbReference type="InterPro" id="IPR003593">
    <property type="entry name" value="AAA+_ATPase"/>
</dbReference>
<gene>
    <name evidence="6" type="ORF">D3875_21935</name>
</gene>
<feature type="compositionally biased region" description="Pro residues" evidence="4">
    <location>
        <begin position="23"/>
        <end position="32"/>
    </location>
</feature>
<dbReference type="CDD" id="cd03293">
    <property type="entry name" value="ABC_NrtD_SsuB_transporters"/>
    <property type="match status" value="1"/>
</dbReference>
<name>A0A418V0A6_9DEIO</name>
<dbReference type="InterPro" id="IPR050093">
    <property type="entry name" value="ABC_SmlMolc_Importer"/>
</dbReference>
<dbReference type="PANTHER" id="PTHR42781:SF8">
    <property type="entry name" value="BICARBONATE TRANSPORT ATP-BINDING PROTEIN CMPC"/>
    <property type="match status" value="1"/>
</dbReference>
<evidence type="ECO:0000259" key="5">
    <source>
        <dbReference type="PROSITE" id="PS50893"/>
    </source>
</evidence>
<evidence type="ECO:0000313" key="6">
    <source>
        <dbReference type="EMBL" id="RJF69169.1"/>
    </source>
</evidence>
<dbReference type="AlphaFoldDB" id="A0A418V0A6"/>